<accession>A0A3M7MFB6</accession>
<keyword evidence="2" id="KW-1185">Reference proteome</keyword>
<sequence length="184" mass="20456">MVVPSCSSITAYTGPHISFAAAHWVPQCTAPSTVVFGLDRPRNCVCKSIWRRGLKRQVPPQLIRKLSDTRGDRGETAMEMQEVKVLVRVLPIDSCAGPPKPKLVEANTRLRDLNALKCALVLPCLFKSVAILADISEAGYWSRQSCYNLKVCTEWCLMHVITQSTRRQQSGPDVGLLSVWNNSF</sequence>
<reference evidence="1 2" key="1">
    <citation type="journal article" date="2014" name="PLoS ONE">
        <title>De novo Genome Assembly of the Fungal Plant Pathogen Pyrenophora semeniperda.</title>
        <authorList>
            <person name="Soliai M.M."/>
            <person name="Meyer S.E."/>
            <person name="Udall J.A."/>
            <person name="Elzinga D.E."/>
            <person name="Hermansen R.A."/>
            <person name="Bodily P.M."/>
            <person name="Hart A.A."/>
            <person name="Coleman C.E."/>
        </authorList>
    </citation>
    <scope>NUCLEOTIDE SEQUENCE [LARGE SCALE GENOMIC DNA]</scope>
    <source>
        <strain evidence="1 2">CCB06</strain>
        <tissue evidence="1">Mycelium</tissue>
    </source>
</reference>
<organism evidence="1 2">
    <name type="scientific">Pyrenophora seminiperda CCB06</name>
    <dbReference type="NCBI Taxonomy" id="1302712"/>
    <lineage>
        <taxon>Eukaryota</taxon>
        <taxon>Fungi</taxon>
        <taxon>Dikarya</taxon>
        <taxon>Ascomycota</taxon>
        <taxon>Pezizomycotina</taxon>
        <taxon>Dothideomycetes</taxon>
        <taxon>Pleosporomycetidae</taxon>
        <taxon>Pleosporales</taxon>
        <taxon>Pleosporineae</taxon>
        <taxon>Pleosporaceae</taxon>
        <taxon>Pyrenophora</taxon>
    </lineage>
</organism>
<evidence type="ECO:0000313" key="2">
    <source>
        <dbReference type="Proteomes" id="UP000265663"/>
    </source>
</evidence>
<gene>
    <name evidence="1" type="ORF">GMOD_00009036</name>
</gene>
<proteinExistence type="predicted"/>
<protein>
    <submittedName>
        <fullName evidence="1">Uncharacterized protein</fullName>
    </submittedName>
</protein>
<dbReference type="AlphaFoldDB" id="A0A3M7MFB6"/>
<dbReference type="Proteomes" id="UP000265663">
    <property type="component" value="Unassembled WGS sequence"/>
</dbReference>
<name>A0A3M7MFB6_9PLEO</name>
<dbReference type="EMBL" id="KE747839">
    <property type="protein sequence ID" value="RMZ73226.1"/>
    <property type="molecule type" value="Genomic_DNA"/>
</dbReference>
<evidence type="ECO:0000313" key="1">
    <source>
        <dbReference type="EMBL" id="RMZ73226.1"/>
    </source>
</evidence>